<proteinExistence type="predicted"/>
<keyword evidence="3" id="KW-1185">Reference proteome</keyword>
<gene>
    <name evidence="2" type="ORF">UTRI_00256</name>
</gene>
<feature type="compositionally biased region" description="Gly residues" evidence="1">
    <location>
        <begin position="1"/>
        <end position="12"/>
    </location>
</feature>
<name>A0A5C3DUT6_9BASI</name>
<evidence type="ECO:0000313" key="2">
    <source>
        <dbReference type="EMBL" id="SPO20779.1"/>
    </source>
</evidence>
<feature type="compositionally biased region" description="Polar residues" evidence="1">
    <location>
        <begin position="58"/>
        <end position="70"/>
    </location>
</feature>
<evidence type="ECO:0000313" key="3">
    <source>
        <dbReference type="Proteomes" id="UP000324022"/>
    </source>
</evidence>
<organism evidence="2 3">
    <name type="scientific">Ustilago trichophora</name>
    <dbReference type="NCBI Taxonomy" id="86804"/>
    <lineage>
        <taxon>Eukaryota</taxon>
        <taxon>Fungi</taxon>
        <taxon>Dikarya</taxon>
        <taxon>Basidiomycota</taxon>
        <taxon>Ustilaginomycotina</taxon>
        <taxon>Ustilaginomycetes</taxon>
        <taxon>Ustilaginales</taxon>
        <taxon>Ustilaginaceae</taxon>
        <taxon>Ustilago</taxon>
    </lineage>
</organism>
<reference evidence="2 3" key="1">
    <citation type="submission" date="2018-03" db="EMBL/GenBank/DDBJ databases">
        <authorList>
            <person name="Guldener U."/>
        </authorList>
    </citation>
    <scope>NUCLEOTIDE SEQUENCE [LARGE SCALE GENOMIC DNA]</scope>
    <source>
        <strain evidence="2 3">NBRC100155</strain>
    </source>
</reference>
<feature type="compositionally biased region" description="Low complexity" evidence="1">
    <location>
        <begin position="28"/>
        <end position="43"/>
    </location>
</feature>
<dbReference type="EMBL" id="OOIN01000002">
    <property type="protein sequence ID" value="SPO20779.1"/>
    <property type="molecule type" value="Genomic_DNA"/>
</dbReference>
<sequence length="70" mass="7180">MSNNGGNNGGSLGQERGKGPSQPTRDVAMNPNNPAYNPSAADAKGGNPSADRAAAFNPQHQAFNPTSRKD</sequence>
<dbReference type="Proteomes" id="UP000324022">
    <property type="component" value="Unassembled WGS sequence"/>
</dbReference>
<accession>A0A5C3DUT6</accession>
<feature type="region of interest" description="Disordered" evidence="1">
    <location>
        <begin position="1"/>
        <end position="70"/>
    </location>
</feature>
<evidence type="ECO:0000256" key="1">
    <source>
        <dbReference type="SAM" id="MobiDB-lite"/>
    </source>
</evidence>
<dbReference type="AlphaFoldDB" id="A0A5C3DUT6"/>
<protein>
    <submittedName>
        <fullName evidence="2">Uncharacterized protein</fullName>
    </submittedName>
</protein>